<name>A0A1H7HV67_9NOCA</name>
<reference evidence="4" key="1">
    <citation type="submission" date="2016-10" db="EMBL/GenBank/DDBJ databases">
        <authorList>
            <person name="Varghese N."/>
            <person name="Submissions S."/>
        </authorList>
    </citation>
    <scope>NUCLEOTIDE SEQUENCE [LARGE SCALE GENOMIC DNA]</scope>
    <source>
        <strain evidence="4">DSM 44675</strain>
    </source>
</reference>
<dbReference type="RefSeq" id="WP_072751143.1">
    <property type="nucleotide sequence ID" value="NZ_FOAW01000002.1"/>
</dbReference>
<dbReference type="OrthoDB" id="4482242at2"/>
<gene>
    <name evidence="3" type="ORF">SAMN05444583_102237</name>
</gene>
<feature type="transmembrane region" description="Helical" evidence="1">
    <location>
        <begin position="80"/>
        <end position="97"/>
    </location>
</feature>
<keyword evidence="1" id="KW-0812">Transmembrane</keyword>
<feature type="transmembrane region" description="Helical" evidence="1">
    <location>
        <begin position="53"/>
        <end position="73"/>
    </location>
</feature>
<keyword evidence="4" id="KW-1185">Reference proteome</keyword>
<evidence type="ECO:0000313" key="4">
    <source>
        <dbReference type="Proteomes" id="UP000198677"/>
    </source>
</evidence>
<keyword evidence="1" id="KW-0472">Membrane</keyword>
<dbReference type="Pfam" id="PF23636">
    <property type="entry name" value="DUF7144"/>
    <property type="match status" value="1"/>
</dbReference>
<evidence type="ECO:0000259" key="2">
    <source>
        <dbReference type="Pfam" id="PF23636"/>
    </source>
</evidence>
<proteinExistence type="predicted"/>
<accession>A0A1H7HV67</accession>
<dbReference type="EMBL" id="FOAW01000002">
    <property type="protein sequence ID" value="SEK54171.1"/>
    <property type="molecule type" value="Genomic_DNA"/>
</dbReference>
<organism evidence="3 4">
    <name type="scientific">Rhodococcus maanshanensis</name>
    <dbReference type="NCBI Taxonomy" id="183556"/>
    <lineage>
        <taxon>Bacteria</taxon>
        <taxon>Bacillati</taxon>
        <taxon>Actinomycetota</taxon>
        <taxon>Actinomycetes</taxon>
        <taxon>Mycobacteriales</taxon>
        <taxon>Nocardiaceae</taxon>
        <taxon>Rhodococcus</taxon>
    </lineage>
</organism>
<keyword evidence="1" id="KW-1133">Transmembrane helix</keyword>
<sequence length="134" mass="14184">MDDKSPGGWGVFAGLMLIMIGTFNAVEGIASLTAPTRLFVGEEKMLILDYDRWGWVLIVWGVLLVVGGGALLAGATWARVFGVTLALLNAIGHLTLIGTQPWLSILIIAVNIGVIWGLTAGWPANRTQAQSTPA</sequence>
<dbReference type="InterPro" id="IPR055568">
    <property type="entry name" value="DUF7144"/>
</dbReference>
<feature type="transmembrane region" description="Helical" evidence="1">
    <location>
        <begin position="12"/>
        <end position="33"/>
    </location>
</feature>
<evidence type="ECO:0000256" key="1">
    <source>
        <dbReference type="SAM" id="Phobius"/>
    </source>
</evidence>
<dbReference type="Proteomes" id="UP000198677">
    <property type="component" value="Unassembled WGS sequence"/>
</dbReference>
<dbReference type="AlphaFoldDB" id="A0A1H7HV67"/>
<feature type="domain" description="DUF7144" evidence="2">
    <location>
        <begin position="9"/>
        <end position="122"/>
    </location>
</feature>
<evidence type="ECO:0000313" key="3">
    <source>
        <dbReference type="EMBL" id="SEK54171.1"/>
    </source>
</evidence>
<feature type="transmembrane region" description="Helical" evidence="1">
    <location>
        <begin position="103"/>
        <end position="122"/>
    </location>
</feature>
<protein>
    <recommendedName>
        <fullName evidence="2">DUF7144 domain-containing protein</fullName>
    </recommendedName>
</protein>